<comment type="similarity">
    <text evidence="1">Belongs to the glycosyltransferase 1 family.</text>
</comment>
<evidence type="ECO:0000259" key="7">
    <source>
        <dbReference type="Pfam" id="PF00534"/>
    </source>
</evidence>
<dbReference type="InterPro" id="IPR001296">
    <property type="entry name" value="Glyco_trans_1"/>
</dbReference>
<proteinExistence type="inferred from homology"/>
<keyword evidence="6" id="KW-0732">Signal</keyword>
<evidence type="ECO:0000256" key="4">
    <source>
        <dbReference type="ARBA" id="ARBA00022679"/>
    </source>
</evidence>
<dbReference type="PANTHER" id="PTHR46039:SF1">
    <property type="entry name" value="SUCROSE-PHOSPHATE SYNTHASE 4"/>
    <property type="match status" value="1"/>
</dbReference>
<dbReference type="Gramene" id="LPERR11G06900.1">
    <property type="protein sequence ID" value="LPERR11G06900.1"/>
    <property type="gene ID" value="LPERR11G06900"/>
</dbReference>
<keyword evidence="4" id="KW-0808">Transferase</keyword>
<dbReference type="EnsemblPlants" id="LPERR11G06900.1">
    <property type="protein sequence ID" value="LPERR11G06900.1"/>
    <property type="gene ID" value="LPERR11G06900"/>
</dbReference>
<evidence type="ECO:0000256" key="3">
    <source>
        <dbReference type="ARBA" id="ARBA00022676"/>
    </source>
</evidence>
<dbReference type="HOGENOM" id="CLU_991640_0_0_1"/>
<dbReference type="Pfam" id="PF00534">
    <property type="entry name" value="Glycos_transf_1"/>
    <property type="match status" value="1"/>
</dbReference>
<feature type="chain" id="PRO_5002350324" description="sucrose-phosphate synthase" evidence="6">
    <location>
        <begin position="35"/>
        <end position="281"/>
    </location>
</feature>
<dbReference type="AlphaFoldDB" id="A0A0D9XQM6"/>
<organism evidence="8 9">
    <name type="scientific">Leersia perrieri</name>
    <dbReference type="NCBI Taxonomy" id="77586"/>
    <lineage>
        <taxon>Eukaryota</taxon>
        <taxon>Viridiplantae</taxon>
        <taxon>Streptophyta</taxon>
        <taxon>Embryophyta</taxon>
        <taxon>Tracheophyta</taxon>
        <taxon>Spermatophyta</taxon>
        <taxon>Magnoliopsida</taxon>
        <taxon>Liliopsida</taxon>
        <taxon>Poales</taxon>
        <taxon>Poaceae</taxon>
        <taxon>BOP clade</taxon>
        <taxon>Oryzoideae</taxon>
        <taxon>Oryzeae</taxon>
        <taxon>Oryzinae</taxon>
        <taxon>Leersia</taxon>
    </lineage>
</organism>
<reference evidence="8 9" key="1">
    <citation type="submission" date="2012-08" db="EMBL/GenBank/DDBJ databases">
        <title>Oryza genome evolution.</title>
        <authorList>
            <person name="Wing R.A."/>
        </authorList>
    </citation>
    <scope>NUCLEOTIDE SEQUENCE</scope>
</reference>
<dbReference type="GO" id="GO:0046524">
    <property type="term" value="F:sucrose-phosphate synthase activity"/>
    <property type="evidence" value="ECO:0007669"/>
    <property type="project" value="UniProtKB-EC"/>
</dbReference>
<keyword evidence="9" id="KW-1185">Reference proteome</keyword>
<dbReference type="Proteomes" id="UP000032180">
    <property type="component" value="Chromosome 11"/>
</dbReference>
<dbReference type="STRING" id="77586.A0A0D9XQM6"/>
<evidence type="ECO:0000256" key="2">
    <source>
        <dbReference type="ARBA" id="ARBA00012536"/>
    </source>
</evidence>
<reference evidence="9" key="2">
    <citation type="submission" date="2013-12" db="EMBL/GenBank/DDBJ databases">
        <authorList>
            <person name="Yu Y."/>
            <person name="Lee S."/>
            <person name="de Baynast K."/>
            <person name="Wissotski M."/>
            <person name="Liu L."/>
            <person name="Talag J."/>
            <person name="Goicoechea J."/>
            <person name="Angelova A."/>
            <person name="Jetty R."/>
            <person name="Kudrna D."/>
            <person name="Golser W."/>
            <person name="Rivera L."/>
            <person name="Zhang J."/>
            <person name="Wing R."/>
        </authorList>
    </citation>
    <scope>NUCLEOTIDE SEQUENCE</scope>
</reference>
<dbReference type="InterPro" id="IPR044161">
    <property type="entry name" value="SPS"/>
</dbReference>
<evidence type="ECO:0000256" key="6">
    <source>
        <dbReference type="SAM" id="SignalP"/>
    </source>
</evidence>
<dbReference type="eggNOG" id="KOG0853">
    <property type="taxonomic scope" value="Eukaryota"/>
</dbReference>
<evidence type="ECO:0000256" key="1">
    <source>
        <dbReference type="ARBA" id="ARBA00006530"/>
    </source>
</evidence>
<dbReference type="SUPFAM" id="SSF53756">
    <property type="entry name" value="UDP-Glycosyltransferase/glycogen phosphorylase"/>
    <property type="match status" value="1"/>
</dbReference>
<reference evidence="8" key="3">
    <citation type="submission" date="2015-04" db="UniProtKB">
        <authorList>
            <consortium name="EnsemblPlants"/>
        </authorList>
    </citation>
    <scope>IDENTIFICATION</scope>
</reference>
<feature type="signal peptide" evidence="6">
    <location>
        <begin position="1"/>
        <end position="34"/>
    </location>
</feature>
<evidence type="ECO:0000313" key="9">
    <source>
        <dbReference type="Proteomes" id="UP000032180"/>
    </source>
</evidence>
<dbReference type="Gene3D" id="3.40.50.2000">
    <property type="entry name" value="Glycogen Phosphorylase B"/>
    <property type="match status" value="1"/>
</dbReference>
<keyword evidence="3" id="KW-0328">Glycosyltransferase</keyword>
<accession>A0A0D9XQM6</accession>
<comment type="catalytic activity">
    <reaction evidence="5">
        <text>beta-D-fructose 6-phosphate + UDP-alpha-D-glucose = sucrose 6(F)-phosphate + UDP + H(+)</text>
        <dbReference type="Rhea" id="RHEA:22172"/>
        <dbReference type="ChEBI" id="CHEBI:15378"/>
        <dbReference type="ChEBI" id="CHEBI:57634"/>
        <dbReference type="ChEBI" id="CHEBI:57723"/>
        <dbReference type="ChEBI" id="CHEBI:58223"/>
        <dbReference type="ChEBI" id="CHEBI:58885"/>
        <dbReference type="EC" id="2.4.1.14"/>
    </reaction>
</comment>
<dbReference type="EC" id="2.4.1.14" evidence="2"/>
<sequence length="281" mass="29732">MSIVTFGRPRLLRDIKLLLLAVLLLAVLHCGCAAIYEQGGAGRRMLRSGSTPGSPMGNCPPQTGVFINPALVEPFGLTIIEAAAYGLPVVATKNGLPVDILEVLSNGLLVDPHDAPAITGALLSLLAEKSRWSECRRNGLQNIHRFSWPPHCRLYLSHVAASCDHPQPHQLLRVPPTPTSSASTSAAAFATSSGSSEPLFYSLRDLSLRISVDTNLSVGDFAAAIMDALCWRRPSDRPATATANSPNSGGMGLGSRLAGVRGCSSLLSISMGRMGGWRLSR</sequence>
<evidence type="ECO:0000256" key="5">
    <source>
        <dbReference type="ARBA" id="ARBA00047471"/>
    </source>
</evidence>
<evidence type="ECO:0000313" key="8">
    <source>
        <dbReference type="EnsemblPlants" id="LPERR11G06900.1"/>
    </source>
</evidence>
<feature type="domain" description="Glycosyl transferase family 1" evidence="7">
    <location>
        <begin position="64"/>
        <end position="139"/>
    </location>
</feature>
<name>A0A0D9XQM6_9ORYZ</name>
<protein>
    <recommendedName>
        <fullName evidence="2">sucrose-phosphate synthase</fullName>
        <ecNumber evidence="2">2.4.1.14</ecNumber>
    </recommendedName>
</protein>
<dbReference type="PANTHER" id="PTHR46039">
    <property type="entry name" value="SUCROSE-PHOSPHATE SYNTHASE 3-RELATED"/>
    <property type="match status" value="1"/>
</dbReference>